<proteinExistence type="predicted"/>
<evidence type="ECO:0000313" key="3">
    <source>
        <dbReference type="Proteomes" id="UP000317977"/>
    </source>
</evidence>
<keyword evidence="1" id="KW-0812">Transmembrane</keyword>
<name>A0A5C6E7R4_9BACT</name>
<comment type="caution">
    <text evidence="2">The sequence shown here is derived from an EMBL/GenBank/DDBJ whole genome shotgun (WGS) entry which is preliminary data.</text>
</comment>
<keyword evidence="3" id="KW-1185">Reference proteome</keyword>
<dbReference type="Proteomes" id="UP000317977">
    <property type="component" value="Unassembled WGS sequence"/>
</dbReference>
<feature type="transmembrane region" description="Helical" evidence="1">
    <location>
        <begin position="23"/>
        <end position="45"/>
    </location>
</feature>
<evidence type="ECO:0000256" key="1">
    <source>
        <dbReference type="SAM" id="Phobius"/>
    </source>
</evidence>
<gene>
    <name evidence="2" type="ORF">Poly59_61690</name>
</gene>
<sequence length="213" mass="23832">MATVRPAICIDLRMPSAIYMRQIAKTASIIILCVVVIAIVDIVNVSRKEQRLSRSVKSIGGRTGSIPVWPFGTEYRVTLTAMPNDSQLEELTIANRLRGWVGIAFEDCDLSDTEVSRLLTALPDCHLFIVNGTGMIPFGSIRPEMGEPSNAPESRSRAFWQWKISRRDRVIANVIRHTPSGVRRISSHKRSLQPSIANWSFGFCVSESTRQTF</sequence>
<dbReference type="AlphaFoldDB" id="A0A5C6E7R4"/>
<reference evidence="2 3" key="1">
    <citation type="submission" date="2019-02" db="EMBL/GenBank/DDBJ databases">
        <title>Deep-cultivation of Planctomycetes and their phenomic and genomic characterization uncovers novel biology.</title>
        <authorList>
            <person name="Wiegand S."/>
            <person name="Jogler M."/>
            <person name="Boedeker C."/>
            <person name="Pinto D."/>
            <person name="Vollmers J."/>
            <person name="Rivas-Marin E."/>
            <person name="Kohn T."/>
            <person name="Peeters S.H."/>
            <person name="Heuer A."/>
            <person name="Rast P."/>
            <person name="Oberbeckmann S."/>
            <person name="Bunk B."/>
            <person name="Jeske O."/>
            <person name="Meyerdierks A."/>
            <person name="Storesund J.E."/>
            <person name="Kallscheuer N."/>
            <person name="Luecker S."/>
            <person name="Lage O.M."/>
            <person name="Pohl T."/>
            <person name="Merkel B.J."/>
            <person name="Hornburger P."/>
            <person name="Mueller R.-W."/>
            <person name="Bruemmer F."/>
            <person name="Labrenz M."/>
            <person name="Spormann A.M."/>
            <person name="Op Den Camp H."/>
            <person name="Overmann J."/>
            <person name="Amann R."/>
            <person name="Jetten M.S.M."/>
            <person name="Mascher T."/>
            <person name="Medema M.H."/>
            <person name="Devos D.P."/>
            <person name="Kaster A.-K."/>
            <person name="Ovreas L."/>
            <person name="Rohde M."/>
            <person name="Galperin M.Y."/>
            <person name="Jogler C."/>
        </authorList>
    </citation>
    <scope>NUCLEOTIDE SEQUENCE [LARGE SCALE GENOMIC DNA]</scope>
    <source>
        <strain evidence="2 3">Poly59</strain>
    </source>
</reference>
<evidence type="ECO:0000313" key="2">
    <source>
        <dbReference type="EMBL" id="TWU43711.1"/>
    </source>
</evidence>
<keyword evidence="1" id="KW-1133">Transmembrane helix</keyword>
<keyword evidence="1" id="KW-0472">Membrane</keyword>
<organism evidence="2 3">
    <name type="scientific">Rubripirellula reticaptiva</name>
    <dbReference type="NCBI Taxonomy" id="2528013"/>
    <lineage>
        <taxon>Bacteria</taxon>
        <taxon>Pseudomonadati</taxon>
        <taxon>Planctomycetota</taxon>
        <taxon>Planctomycetia</taxon>
        <taxon>Pirellulales</taxon>
        <taxon>Pirellulaceae</taxon>
        <taxon>Rubripirellula</taxon>
    </lineage>
</organism>
<accession>A0A5C6E7R4</accession>
<dbReference type="EMBL" id="SJPX01000013">
    <property type="protein sequence ID" value="TWU43711.1"/>
    <property type="molecule type" value="Genomic_DNA"/>
</dbReference>
<protein>
    <submittedName>
        <fullName evidence="2">Uncharacterized protein</fullName>
    </submittedName>
</protein>